<dbReference type="SMART" id="SM00283">
    <property type="entry name" value="MA"/>
    <property type="match status" value="1"/>
</dbReference>
<evidence type="ECO:0000256" key="2">
    <source>
        <dbReference type="ARBA" id="ARBA00022475"/>
    </source>
</evidence>
<evidence type="ECO:0000259" key="10">
    <source>
        <dbReference type="PROSITE" id="PS50885"/>
    </source>
</evidence>
<dbReference type="CDD" id="cd06225">
    <property type="entry name" value="HAMP"/>
    <property type="match status" value="1"/>
</dbReference>
<gene>
    <name evidence="11" type="ORF">EDM52_06045</name>
</gene>
<dbReference type="PROSITE" id="PS50885">
    <property type="entry name" value="HAMP"/>
    <property type="match status" value="1"/>
</dbReference>
<dbReference type="RefSeq" id="WP_122908144.1">
    <property type="nucleotide sequence ID" value="NZ_CBCSBE010000001.1"/>
</dbReference>
<dbReference type="Pfam" id="PF05227">
    <property type="entry name" value="CHASE3"/>
    <property type="match status" value="1"/>
</dbReference>
<dbReference type="PRINTS" id="PR00260">
    <property type="entry name" value="CHEMTRNSDUCR"/>
</dbReference>
<dbReference type="Proteomes" id="UP000282028">
    <property type="component" value="Unassembled WGS sequence"/>
</dbReference>
<dbReference type="GO" id="GO:0004888">
    <property type="term" value="F:transmembrane signaling receptor activity"/>
    <property type="evidence" value="ECO:0007669"/>
    <property type="project" value="InterPro"/>
</dbReference>
<feature type="transmembrane region" description="Helical" evidence="8">
    <location>
        <begin position="184"/>
        <end position="207"/>
    </location>
</feature>
<dbReference type="CDD" id="cd11386">
    <property type="entry name" value="MCP_signal"/>
    <property type="match status" value="1"/>
</dbReference>
<dbReference type="PANTHER" id="PTHR32089:SF112">
    <property type="entry name" value="LYSOZYME-LIKE PROTEIN-RELATED"/>
    <property type="match status" value="1"/>
</dbReference>
<dbReference type="Gene3D" id="1.10.287.950">
    <property type="entry name" value="Methyl-accepting chemotaxis protein"/>
    <property type="match status" value="1"/>
</dbReference>
<keyword evidence="4 6" id="KW-0807">Transducer</keyword>
<dbReference type="AlphaFoldDB" id="A0A3M8CHP0"/>
<feature type="transmembrane region" description="Helical" evidence="8">
    <location>
        <begin position="12"/>
        <end position="32"/>
    </location>
</feature>
<proteinExistence type="inferred from homology"/>
<evidence type="ECO:0000256" key="8">
    <source>
        <dbReference type="SAM" id="Phobius"/>
    </source>
</evidence>
<feature type="domain" description="Methyl-accepting transducer" evidence="9">
    <location>
        <begin position="281"/>
        <end position="517"/>
    </location>
</feature>
<evidence type="ECO:0000256" key="5">
    <source>
        <dbReference type="ARBA" id="ARBA00029447"/>
    </source>
</evidence>
<dbReference type="InterPro" id="IPR004089">
    <property type="entry name" value="MCPsignal_dom"/>
</dbReference>
<accession>A0A3M8CHP0</accession>
<evidence type="ECO:0000259" key="9">
    <source>
        <dbReference type="PROSITE" id="PS50111"/>
    </source>
</evidence>
<dbReference type="GO" id="GO:0005886">
    <property type="term" value="C:plasma membrane"/>
    <property type="evidence" value="ECO:0007669"/>
    <property type="project" value="UniProtKB-SubCell"/>
</dbReference>
<evidence type="ECO:0000313" key="12">
    <source>
        <dbReference type="Proteomes" id="UP000282028"/>
    </source>
</evidence>
<feature type="domain" description="HAMP" evidence="10">
    <location>
        <begin position="209"/>
        <end position="262"/>
    </location>
</feature>
<name>A0A3M8CHP0_9BACL</name>
<dbReference type="EMBL" id="RHHR01000010">
    <property type="protein sequence ID" value="RNB75159.1"/>
    <property type="molecule type" value="Genomic_DNA"/>
</dbReference>
<evidence type="ECO:0000256" key="3">
    <source>
        <dbReference type="ARBA" id="ARBA00023136"/>
    </source>
</evidence>
<dbReference type="SMART" id="SM00304">
    <property type="entry name" value="HAMP"/>
    <property type="match status" value="1"/>
</dbReference>
<evidence type="ECO:0000256" key="7">
    <source>
        <dbReference type="SAM" id="Coils"/>
    </source>
</evidence>
<organism evidence="11 12">
    <name type="scientific">Brevibacillus invocatus</name>
    <dbReference type="NCBI Taxonomy" id="173959"/>
    <lineage>
        <taxon>Bacteria</taxon>
        <taxon>Bacillati</taxon>
        <taxon>Bacillota</taxon>
        <taxon>Bacilli</taxon>
        <taxon>Bacillales</taxon>
        <taxon>Paenibacillaceae</taxon>
        <taxon>Brevibacillus</taxon>
    </lineage>
</organism>
<keyword evidence="8" id="KW-0812">Transmembrane</keyword>
<evidence type="ECO:0000256" key="6">
    <source>
        <dbReference type="PROSITE-ProRule" id="PRU00284"/>
    </source>
</evidence>
<dbReference type="PANTHER" id="PTHR32089">
    <property type="entry name" value="METHYL-ACCEPTING CHEMOTAXIS PROTEIN MCPB"/>
    <property type="match status" value="1"/>
</dbReference>
<keyword evidence="12" id="KW-1185">Reference proteome</keyword>
<dbReference type="InterPro" id="IPR003660">
    <property type="entry name" value="HAMP_dom"/>
</dbReference>
<keyword evidence="8" id="KW-1133">Transmembrane helix</keyword>
<dbReference type="Gene3D" id="6.10.340.10">
    <property type="match status" value="1"/>
</dbReference>
<dbReference type="GO" id="GO:0006935">
    <property type="term" value="P:chemotaxis"/>
    <property type="evidence" value="ECO:0007669"/>
    <property type="project" value="InterPro"/>
</dbReference>
<reference evidence="11 12" key="1">
    <citation type="submission" date="2018-10" db="EMBL/GenBank/DDBJ databases">
        <title>Phylogenomics of Brevibacillus.</title>
        <authorList>
            <person name="Dunlap C."/>
        </authorList>
    </citation>
    <scope>NUCLEOTIDE SEQUENCE [LARGE SCALE GENOMIC DNA]</scope>
    <source>
        <strain evidence="11 12">JCM 12215</strain>
    </source>
</reference>
<dbReference type="InterPro" id="IPR004090">
    <property type="entry name" value="Chemotax_Me-accpt_rcpt"/>
</dbReference>
<evidence type="ECO:0000256" key="4">
    <source>
        <dbReference type="ARBA" id="ARBA00023224"/>
    </source>
</evidence>
<sequence length="567" mass="61871">MKKIFQFTIAKKIVGGFMAVLLLFSIVSWISIVQVQSVDSSYSNLLDRRSLVIENVQRLKTEVITQENALRGLLLTGKAEYREEYAKSKEVFAKALEQFASTAPNEEAKKQIDDLANAYQTYQRLMEDIMSAQESNPELAIISYQNNSLESAGQIFHEHADNILNVANTVMDNDRVSTKETSNFIINMLIIATVVAFVLGLVISLFISRFISNPVVRVTETMKQLANGNFSIEPLRVKNRDEIGVLVQSMNQMVEDLKKILAQVSASSEYIAASTEELSASTEQSAESAAQVALLSQQNAVGAEKQLDTFKETASKVEEIAEEVVHISESSETMLSASVSATEMTKQGATYISKVLTQMNAIHTSTEDTTVLIRTLADHAKEITGIVSLITSISEQTNLLALNAAIEAARAGEHGKGFAVVAEEVRKLAEESRHSAEQVIQMVQLIQQGTNQAVASMEQGNQLVLGGLSYTEQAKQAFANIEASMDNVTTHVREVSSSVEEIREFSAQVAAGIEQVASISENGLKLSQESSAASEEQLATSEEITSSVQNLASLADDMKQQISGFKF</sequence>
<comment type="subcellular location">
    <subcellularLocation>
        <location evidence="1">Cell membrane</location>
    </subcellularLocation>
</comment>
<dbReference type="GO" id="GO:0007165">
    <property type="term" value="P:signal transduction"/>
    <property type="evidence" value="ECO:0007669"/>
    <property type="project" value="UniProtKB-KW"/>
</dbReference>
<comment type="similarity">
    <text evidence="5">Belongs to the methyl-accepting chemotaxis (MCP) protein family.</text>
</comment>
<dbReference type="SUPFAM" id="SSF58104">
    <property type="entry name" value="Methyl-accepting chemotaxis protein (MCP) signaling domain"/>
    <property type="match status" value="1"/>
</dbReference>
<dbReference type="OrthoDB" id="9760371at2"/>
<keyword evidence="3 8" id="KW-0472">Membrane</keyword>
<evidence type="ECO:0000256" key="1">
    <source>
        <dbReference type="ARBA" id="ARBA00004236"/>
    </source>
</evidence>
<dbReference type="InterPro" id="IPR007891">
    <property type="entry name" value="CHASE3"/>
</dbReference>
<keyword evidence="2" id="KW-1003">Cell membrane</keyword>
<comment type="caution">
    <text evidence="11">The sequence shown here is derived from an EMBL/GenBank/DDBJ whole genome shotgun (WGS) entry which is preliminary data.</text>
</comment>
<protein>
    <submittedName>
        <fullName evidence="11">Methyl-accepting chemotaxis protein</fullName>
    </submittedName>
</protein>
<dbReference type="Pfam" id="PF00672">
    <property type="entry name" value="HAMP"/>
    <property type="match status" value="1"/>
</dbReference>
<dbReference type="Pfam" id="PF00015">
    <property type="entry name" value="MCPsignal"/>
    <property type="match status" value="1"/>
</dbReference>
<evidence type="ECO:0000313" key="11">
    <source>
        <dbReference type="EMBL" id="RNB75159.1"/>
    </source>
</evidence>
<keyword evidence="7" id="KW-0175">Coiled coil</keyword>
<feature type="coiled-coil region" evidence="7">
    <location>
        <begin position="78"/>
        <end position="135"/>
    </location>
</feature>
<dbReference type="PROSITE" id="PS50111">
    <property type="entry name" value="CHEMOTAXIS_TRANSDUC_2"/>
    <property type="match status" value="1"/>
</dbReference>